<evidence type="ECO:0000256" key="3">
    <source>
        <dbReference type="SAM" id="SignalP"/>
    </source>
</evidence>
<accession>A0A9D4PW31</accession>
<feature type="chain" id="PRO_5039029559" evidence="3">
    <location>
        <begin position="21"/>
        <end position="364"/>
    </location>
</feature>
<dbReference type="Proteomes" id="UP000821837">
    <property type="component" value="Unassembled WGS sequence"/>
</dbReference>
<gene>
    <name evidence="4" type="ORF">HPB52_007331</name>
</gene>
<feature type="region of interest" description="Disordered" evidence="1">
    <location>
        <begin position="145"/>
        <end position="167"/>
    </location>
</feature>
<feature type="region of interest" description="Disordered" evidence="1">
    <location>
        <begin position="181"/>
        <end position="224"/>
    </location>
</feature>
<dbReference type="VEuPathDB" id="VectorBase:RSAN_032566"/>
<evidence type="ECO:0000256" key="1">
    <source>
        <dbReference type="SAM" id="MobiDB-lite"/>
    </source>
</evidence>
<reference evidence="4" key="2">
    <citation type="submission" date="2021-09" db="EMBL/GenBank/DDBJ databases">
        <authorList>
            <person name="Jia N."/>
            <person name="Wang J."/>
            <person name="Shi W."/>
            <person name="Du L."/>
            <person name="Sun Y."/>
            <person name="Zhan W."/>
            <person name="Jiang J."/>
            <person name="Wang Q."/>
            <person name="Zhang B."/>
            <person name="Ji P."/>
            <person name="Sakyi L.B."/>
            <person name="Cui X."/>
            <person name="Yuan T."/>
            <person name="Jiang B."/>
            <person name="Yang W."/>
            <person name="Lam T.T.-Y."/>
            <person name="Chang Q."/>
            <person name="Ding S."/>
            <person name="Wang X."/>
            <person name="Zhu J."/>
            <person name="Ruan X."/>
            <person name="Zhao L."/>
            <person name="Wei J."/>
            <person name="Que T."/>
            <person name="Du C."/>
            <person name="Cheng J."/>
            <person name="Dai P."/>
            <person name="Han X."/>
            <person name="Huang E."/>
            <person name="Gao Y."/>
            <person name="Liu J."/>
            <person name="Shao H."/>
            <person name="Ye R."/>
            <person name="Li L."/>
            <person name="Wei W."/>
            <person name="Wang X."/>
            <person name="Wang C."/>
            <person name="Huo Q."/>
            <person name="Li W."/>
            <person name="Guo W."/>
            <person name="Chen H."/>
            <person name="Chen S."/>
            <person name="Zhou L."/>
            <person name="Zhou L."/>
            <person name="Ni X."/>
            <person name="Tian J."/>
            <person name="Zhou Y."/>
            <person name="Sheng Y."/>
            <person name="Liu T."/>
            <person name="Pan Y."/>
            <person name="Xia L."/>
            <person name="Li J."/>
            <person name="Zhao F."/>
            <person name="Cao W."/>
        </authorList>
    </citation>
    <scope>NUCLEOTIDE SEQUENCE</scope>
    <source>
        <strain evidence="4">Rsan-2018</strain>
        <tissue evidence="4">Larvae</tissue>
    </source>
</reference>
<keyword evidence="3" id="KW-0732">Signal</keyword>
<feature type="signal peptide" evidence="3">
    <location>
        <begin position="1"/>
        <end position="20"/>
    </location>
</feature>
<proteinExistence type="predicted"/>
<evidence type="ECO:0000313" key="4">
    <source>
        <dbReference type="EMBL" id="KAH7956222.1"/>
    </source>
</evidence>
<keyword evidence="2" id="KW-0472">Membrane</keyword>
<keyword evidence="2" id="KW-1133">Transmembrane helix</keyword>
<name>A0A9D4PW31_RHISA</name>
<organism evidence="4 5">
    <name type="scientific">Rhipicephalus sanguineus</name>
    <name type="common">Brown dog tick</name>
    <name type="synonym">Ixodes sanguineus</name>
    <dbReference type="NCBI Taxonomy" id="34632"/>
    <lineage>
        <taxon>Eukaryota</taxon>
        <taxon>Metazoa</taxon>
        <taxon>Ecdysozoa</taxon>
        <taxon>Arthropoda</taxon>
        <taxon>Chelicerata</taxon>
        <taxon>Arachnida</taxon>
        <taxon>Acari</taxon>
        <taxon>Parasitiformes</taxon>
        <taxon>Ixodida</taxon>
        <taxon>Ixodoidea</taxon>
        <taxon>Ixodidae</taxon>
        <taxon>Rhipicephalinae</taxon>
        <taxon>Rhipicephalus</taxon>
        <taxon>Rhipicephalus</taxon>
    </lineage>
</organism>
<keyword evidence="5" id="KW-1185">Reference proteome</keyword>
<feature type="compositionally biased region" description="Low complexity" evidence="1">
    <location>
        <begin position="204"/>
        <end position="219"/>
    </location>
</feature>
<evidence type="ECO:0000313" key="5">
    <source>
        <dbReference type="Proteomes" id="UP000821837"/>
    </source>
</evidence>
<evidence type="ECO:0000256" key="2">
    <source>
        <dbReference type="SAM" id="Phobius"/>
    </source>
</evidence>
<keyword evidence="2" id="KW-0812">Transmembrane</keyword>
<comment type="caution">
    <text evidence="4">The sequence shown here is derived from an EMBL/GenBank/DDBJ whole genome shotgun (WGS) entry which is preliminary data.</text>
</comment>
<sequence length="364" mass="38643">MAALLLLLAPLLVAVTPAAGQLQRVEIIQDPPPFVQEGPPMLMNMVNMMERVMNELVPQPMIPMIGEPELAAGPVVPGPFIPGPIVPGPVIAAAEEVSNESRNNESAEPQPVDVAIDIKVVPLGGPGSDLGGIILPLPRFQREPVASASKGKGMLRKRHNATTSSTGGLLEVIRANKSHPVLLPVSNSDVKTKKETKDKPSPTPSSSSAASELPSSSKTGLRLRSPAELAQQKLPDEDAPMVAVQADSSVASSRRAPKVAKVSQSALGGLATFGANNTDPTSSSTETGIAAACYALFLRHGLLLLVLAIICGISCLLGALLPIFCRRRRAQVSQYPPKRRFVPARIFADPQMMRMFRRREHMVA</sequence>
<dbReference type="EMBL" id="JABSTV010001250">
    <property type="protein sequence ID" value="KAH7956222.1"/>
    <property type="molecule type" value="Genomic_DNA"/>
</dbReference>
<feature type="transmembrane region" description="Helical" evidence="2">
    <location>
        <begin position="302"/>
        <end position="325"/>
    </location>
</feature>
<dbReference type="AlphaFoldDB" id="A0A9D4PW31"/>
<protein>
    <submittedName>
        <fullName evidence="4">Uncharacterized protein</fullName>
    </submittedName>
</protein>
<feature type="compositionally biased region" description="Basic and acidic residues" evidence="1">
    <location>
        <begin position="190"/>
        <end position="200"/>
    </location>
</feature>
<reference evidence="4" key="1">
    <citation type="journal article" date="2020" name="Cell">
        <title>Large-Scale Comparative Analyses of Tick Genomes Elucidate Their Genetic Diversity and Vector Capacities.</title>
        <authorList>
            <consortium name="Tick Genome and Microbiome Consortium (TIGMIC)"/>
            <person name="Jia N."/>
            <person name="Wang J."/>
            <person name="Shi W."/>
            <person name="Du L."/>
            <person name="Sun Y."/>
            <person name="Zhan W."/>
            <person name="Jiang J.F."/>
            <person name="Wang Q."/>
            <person name="Zhang B."/>
            <person name="Ji P."/>
            <person name="Bell-Sakyi L."/>
            <person name="Cui X.M."/>
            <person name="Yuan T.T."/>
            <person name="Jiang B.G."/>
            <person name="Yang W.F."/>
            <person name="Lam T.T."/>
            <person name="Chang Q.C."/>
            <person name="Ding S.J."/>
            <person name="Wang X.J."/>
            <person name="Zhu J.G."/>
            <person name="Ruan X.D."/>
            <person name="Zhao L."/>
            <person name="Wei J.T."/>
            <person name="Ye R.Z."/>
            <person name="Que T.C."/>
            <person name="Du C.H."/>
            <person name="Zhou Y.H."/>
            <person name="Cheng J.X."/>
            <person name="Dai P.F."/>
            <person name="Guo W.B."/>
            <person name="Han X.H."/>
            <person name="Huang E.J."/>
            <person name="Li L.F."/>
            <person name="Wei W."/>
            <person name="Gao Y.C."/>
            <person name="Liu J.Z."/>
            <person name="Shao H.Z."/>
            <person name="Wang X."/>
            <person name="Wang C.C."/>
            <person name="Yang T.C."/>
            <person name="Huo Q.B."/>
            <person name="Li W."/>
            <person name="Chen H.Y."/>
            <person name="Chen S.E."/>
            <person name="Zhou L.G."/>
            <person name="Ni X.B."/>
            <person name="Tian J.H."/>
            <person name="Sheng Y."/>
            <person name="Liu T."/>
            <person name="Pan Y.S."/>
            <person name="Xia L.Y."/>
            <person name="Li J."/>
            <person name="Zhao F."/>
            <person name="Cao W.C."/>
        </authorList>
    </citation>
    <scope>NUCLEOTIDE SEQUENCE</scope>
    <source>
        <strain evidence="4">Rsan-2018</strain>
    </source>
</reference>